<evidence type="ECO:0000256" key="1">
    <source>
        <dbReference type="SAM" id="MobiDB-lite"/>
    </source>
</evidence>
<dbReference type="EMBL" id="LAFY01000360">
    <property type="protein sequence ID" value="KJX99210.1"/>
    <property type="molecule type" value="Genomic_DNA"/>
</dbReference>
<feature type="region of interest" description="Disordered" evidence="1">
    <location>
        <begin position="85"/>
        <end position="150"/>
    </location>
</feature>
<feature type="compositionally biased region" description="Polar residues" evidence="1">
    <location>
        <begin position="355"/>
        <end position="377"/>
    </location>
</feature>
<evidence type="ECO:0000259" key="2">
    <source>
        <dbReference type="SMART" id="SM01177"/>
    </source>
</evidence>
<dbReference type="SMART" id="SM01177">
    <property type="entry name" value="DUF4210"/>
    <property type="match status" value="1"/>
</dbReference>
<dbReference type="InterPro" id="IPR051506">
    <property type="entry name" value="ATOS_Transcription_Regulators"/>
</dbReference>
<feature type="domain" description="Atos-like conserved" evidence="2">
    <location>
        <begin position="1"/>
        <end position="74"/>
    </location>
</feature>
<keyword evidence="4" id="KW-1185">Reference proteome</keyword>
<feature type="compositionally biased region" description="Polar residues" evidence="1">
    <location>
        <begin position="103"/>
        <end position="112"/>
    </location>
</feature>
<comment type="caution">
    <text evidence="3">The sequence shown here is derived from an EMBL/GenBank/DDBJ whole genome shotgun (WGS) entry which is preliminary data.</text>
</comment>
<dbReference type="Proteomes" id="UP000033647">
    <property type="component" value="Unassembled WGS sequence"/>
</dbReference>
<dbReference type="PANTHER" id="PTHR13199">
    <property type="entry name" value="GH03947P"/>
    <property type="match status" value="1"/>
</dbReference>
<sequence>MVGSYEESILRGRMSTTPSKPLDFVAQIGVLGKGDCKPSLRCPRHVSVPFPAVFYSYSSGPRHVPAGDQPSPYVGLVDLENTLSPPEEAHDRRRQRLHGKISSEGSRASSQIRADAPVSDVQAQRRRRQKDIRRSGSPKAPPGGSYRIPQQGQLQIVIKNPNKTAVKLFLIPYDLSEMEPGQKTFIRQRSYSAGPIIDMPLTSRKNFGTDRPEAALSATGDPNDKPMLRYLIHIHICCPSKGRFYLYKSVRVVFANRVPDGKEKLRNEIQLPEPKYTAYKPGRESNIGMNSPSIISIRRRSVMETNNPAADLRDWRMASDPVLAHSGGASEYGNTHDMPMPTLPRHFSALATLESRPSSRQTSDGLGIDTDSQGTRSPLASPIATMHPRFAAPDFQESFRFGLLLRRITSLPSELQLLILHEAGPCAVEHLKSSIPSICEVAQNYHKSEILYNGLRFEHIIDAISLQPNPTLWPSPPFLDVEFGAITHQNLLFCMLEKVDVYCQEVAERLSHQLWTSRGEIPPSGIYEGVVALSGAFHGTHGQEHGQHHPSIELDVVRAMSAKSRMAAERLLENMVIALAAASEDPHSRAEMQTVNGVRFWYLPWAVYTFAFEYKSPSYEAFEEFFQMDLGVLSDHRVCYLNEEDMSTTIGGDIINGYYSGTGCWFELTVRLLLALHGRPDELHSLLRVRAGSAGTEWELAYRWPSRYRMEFGCDVQVDSDQMQEGTPLRSGWPRLSLKAVDWLAKAEAMDEAY</sequence>
<dbReference type="InterPro" id="IPR033473">
    <property type="entry name" value="Atos-like_C"/>
</dbReference>
<name>A0A0F4GSM5_9PEZI</name>
<gene>
    <name evidence="3" type="ORF">TI39_contig368g00037</name>
</gene>
<organism evidence="3 4">
    <name type="scientific">Zymoseptoria brevis</name>
    <dbReference type="NCBI Taxonomy" id="1047168"/>
    <lineage>
        <taxon>Eukaryota</taxon>
        <taxon>Fungi</taxon>
        <taxon>Dikarya</taxon>
        <taxon>Ascomycota</taxon>
        <taxon>Pezizomycotina</taxon>
        <taxon>Dothideomycetes</taxon>
        <taxon>Dothideomycetidae</taxon>
        <taxon>Mycosphaerellales</taxon>
        <taxon>Mycosphaerellaceae</taxon>
        <taxon>Zymoseptoria</taxon>
    </lineage>
</organism>
<dbReference type="OrthoDB" id="8625101at2759"/>
<proteinExistence type="predicted"/>
<evidence type="ECO:0000313" key="4">
    <source>
        <dbReference type="Proteomes" id="UP000033647"/>
    </source>
</evidence>
<dbReference type="InterPro" id="IPR025261">
    <property type="entry name" value="Atos-like_cons_dom"/>
</dbReference>
<dbReference type="Pfam" id="PF13915">
    <property type="entry name" value="DUF4210"/>
    <property type="match status" value="1"/>
</dbReference>
<reference evidence="3 4" key="1">
    <citation type="submission" date="2015-03" db="EMBL/GenBank/DDBJ databases">
        <title>RNA-seq based gene annotation and comparative genomics of four Zymoseptoria species reveal species-specific pathogenicity related genes and transposable element activity.</title>
        <authorList>
            <person name="Grandaubert J."/>
            <person name="Bhattacharyya A."/>
            <person name="Stukenbrock E.H."/>
        </authorList>
    </citation>
    <scope>NUCLEOTIDE SEQUENCE [LARGE SCALE GENOMIC DNA]</scope>
    <source>
        <strain evidence="3 4">Zb18110</strain>
    </source>
</reference>
<accession>A0A0F4GSM5</accession>
<feature type="region of interest" description="Disordered" evidence="1">
    <location>
        <begin position="353"/>
        <end position="377"/>
    </location>
</feature>
<dbReference type="Pfam" id="PF13889">
    <property type="entry name" value="Chromosome_seg"/>
    <property type="match status" value="1"/>
</dbReference>
<evidence type="ECO:0000313" key="3">
    <source>
        <dbReference type="EMBL" id="KJX99210.1"/>
    </source>
</evidence>
<protein>
    <recommendedName>
        <fullName evidence="2">Atos-like conserved domain-containing protein</fullName>
    </recommendedName>
</protein>
<dbReference type="PANTHER" id="PTHR13199:SF11">
    <property type="entry name" value="PROTEIN ATOSSA"/>
    <property type="match status" value="1"/>
</dbReference>
<dbReference type="STRING" id="1047168.A0A0F4GSM5"/>
<dbReference type="AlphaFoldDB" id="A0A0F4GSM5"/>